<organism evidence="1 2">
    <name type="scientific">Gibberella subglutinans</name>
    <name type="common">Fusarium subglutinans</name>
    <dbReference type="NCBI Taxonomy" id="42677"/>
    <lineage>
        <taxon>Eukaryota</taxon>
        <taxon>Fungi</taxon>
        <taxon>Dikarya</taxon>
        <taxon>Ascomycota</taxon>
        <taxon>Pezizomycotina</taxon>
        <taxon>Sordariomycetes</taxon>
        <taxon>Hypocreomycetidae</taxon>
        <taxon>Hypocreales</taxon>
        <taxon>Nectriaceae</taxon>
        <taxon>Fusarium</taxon>
        <taxon>Fusarium fujikuroi species complex</taxon>
    </lineage>
</organism>
<keyword evidence="2" id="KW-1185">Reference proteome</keyword>
<dbReference type="OrthoDB" id="4738706at2759"/>
<evidence type="ECO:0000313" key="1">
    <source>
        <dbReference type="EMBL" id="KAF5590937.1"/>
    </source>
</evidence>
<reference evidence="1 2" key="1">
    <citation type="submission" date="2020-05" db="EMBL/GenBank/DDBJ databases">
        <title>Identification and distribution of gene clusters putatively required for synthesis of sphingolipid metabolism inhibitors in phylogenetically diverse species of the filamentous fungus Fusarium.</title>
        <authorList>
            <person name="Kim H.-S."/>
            <person name="Busman M."/>
            <person name="Brown D.W."/>
            <person name="Divon H."/>
            <person name="Uhlig S."/>
            <person name="Proctor R.H."/>
        </authorList>
    </citation>
    <scope>NUCLEOTIDE SEQUENCE [LARGE SCALE GENOMIC DNA]</scope>
    <source>
        <strain evidence="1 2">NRRL 66333</strain>
    </source>
</reference>
<sequence length="251" mass="28055">MKDCTNYGSVSPRAQEVLKYRVDRRSSPELQWHEICRILFGKLGDALNPHHDGIFKEITGIIRVIWREEEQNIISSLRGTLNVPCADELRPLLSGILSRVESYFAQREQTAAEESLKEPVEKTQVTGKVILQAETSGHACESPKEGSSEMLSTGQVKVSEYVGLPTQEWQFSSGIETSSMSNYSFTCLAPAQNPNQFEYSYSEHPAGLLNLNLGMDWHLGDPSNDISMEDFISLNSSTEGFFFTEGYLSSV</sequence>
<gene>
    <name evidence="1" type="ORF">FSUBG_10666</name>
</gene>
<dbReference type="EMBL" id="JAAOAV010000187">
    <property type="protein sequence ID" value="KAF5590937.1"/>
    <property type="molecule type" value="Genomic_DNA"/>
</dbReference>
<comment type="caution">
    <text evidence="1">The sequence shown here is derived from an EMBL/GenBank/DDBJ whole genome shotgun (WGS) entry which is preliminary data.</text>
</comment>
<proteinExistence type="predicted"/>
<dbReference type="Proteomes" id="UP000547976">
    <property type="component" value="Unassembled WGS sequence"/>
</dbReference>
<name>A0A8H5LF54_GIBSU</name>
<dbReference type="RefSeq" id="XP_036533881.1">
    <property type="nucleotide sequence ID" value="XM_036675266.1"/>
</dbReference>
<dbReference type="AlphaFoldDB" id="A0A8H5LF54"/>
<dbReference type="GeneID" id="59309984"/>
<accession>A0A8H5LF54</accession>
<evidence type="ECO:0000313" key="2">
    <source>
        <dbReference type="Proteomes" id="UP000547976"/>
    </source>
</evidence>
<protein>
    <submittedName>
        <fullName evidence="1">Uncharacterized protein</fullName>
    </submittedName>
</protein>